<proteinExistence type="predicted"/>
<reference evidence="2" key="1">
    <citation type="journal article" date="2019" name="Int. J. Syst. Evol. Microbiol.">
        <title>The Global Catalogue of Microorganisms (GCM) 10K type strain sequencing project: providing services to taxonomists for standard genome sequencing and annotation.</title>
        <authorList>
            <consortium name="The Broad Institute Genomics Platform"/>
            <consortium name="The Broad Institute Genome Sequencing Center for Infectious Disease"/>
            <person name="Wu L."/>
            <person name="Ma J."/>
        </authorList>
    </citation>
    <scope>NUCLEOTIDE SEQUENCE [LARGE SCALE GENOMIC DNA]</scope>
    <source>
        <strain evidence="2">JCM 17130</strain>
    </source>
</reference>
<sequence>MLPPLGIVRNGLRRTTEALAAELAQPDGAAPAWSELEWQLATAMAVAHGVSPLLCQCSTWQHAPWRRFLESQRDHVELRHRRIAALLQRIDTDARAASLALVPLKGSALHAMGVYAPGERPMADIDLLVREDDAAATIRLLLELGYVESFVQWKHRVFKPATGQPFDGLGEHRDSPVNIELHTRIQERLPISPVDITARIYPRSARPGLNPYPSIGALMSHLLLHAAGNLCGRSLRMLHLHDISLLARRMLASDWDALWGEHAADAPWWALPPLRLVERYYLDAIPDAVIARVERECPLLLRTMSRRQTLTRASCSELWLHAFAGIEWSRSAGDVARYLRNRVRPSDEAVRERADMVRTQLWLQGQDWVTSKHVRRVLTWLTRPVPRMDTLYVVRAALQAEARPQTSSRDAATRWRTIFQATRR</sequence>
<dbReference type="EMBL" id="JBHSMK010000003">
    <property type="protein sequence ID" value="MFC5436131.1"/>
    <property type="molecule type" value="Genomic_DNA"/>
</dbReference>
<evidence type="ECO:0000313" key="2">
    <source>
        <dbReference type="Proteomes" id="UP001596013"/>
    </source>
</evidence>
<keyword evidence="2" id="KW-1185">Reference proteome</keyword>
<dbReference type="Proteomes" id="UP001596013">
    <property type="component" value="Unassembled WGS sequence"/>
</dbReference>
<evidence type="ECO:0000313" key="1">
    <source>
        <dbReference type="EMBL" id="MFC5436131.1"/>
    </source>
</evidence>
<comment type="caution">
    <text evidence="1">The sequence shown here is derived from an EMBL/GenBank/DDBJ whole genome shotgun (WGS) entry which is preliminary data.</text>
</comment>
<dbReference type="Pfam" id="PF14907">
    <property type="entry name" value="NTP_transf_5"/>
    <property type="match status" value="1"/>
</dbReference>
<dbReference type="InterPro" id="IPR039498">
    <property type="entry name" value="NTP_transf_5"/>
</dbReference>
<gene>
    <name evidence="1" type="ORF">ACFPME_06145</name>
</gene>
<name>A0ABW0JK67_9GAMM</name>
<protein>
    <submittedName>
        <fullName evidence="1">Nucleotidyltransferase family protein</fullName>
    </submittedName>
</protein>
<dbReference type="RefSeq" id="WP_377303168.1">
    <property type="nucleotide sequence ID" value="NZ_JBHSMK010000003.1"/>
</dbReference>
<accession>A0ABW0JK67</accession>
<organism evidence="1 2">
    <name type="scientific">Rhodanobacter umsongensis</name>
    <dbReference type="NCBI Taxonomy" id="633153"/>
    <lineage>
        <taxon>Bacteria</taxon>
        <taxon>Pseudomonadati</taxon>
        <taxon>Pseudomonadota</taxon>
        <taxon>Gammaproteobacteria</taxon>
        <taxon>Lysobacterales</taxon>
        <taxon>Rhodanobacteraceae</taxon>
        <taxon>Rhodanobacter</taxon>
    </lineage>
</organism>